<evidence type="ECO:0000256" key="5">
    <source>
        <dbReference type="ARBA" id="ARBA00022989"/>
    </source>
</evidence>
<keyword evidence="10" id="KW-1185">Reference proteome</keyword>
<feature type="transmembrane region" description="Helical" evidence="7">
    <location>
        <begin position="357"/>
        <end position="376"/>
    </location>
</feature>
<evidence type="ECO:0000256" key="3">
    <source>
        <dbReference type="ARBA" id="ARBA00022475"/>
    </source>
</evidence>
<feature type="transmembrane region" description="Helical" evidence="7">
    <location>
        <begin position="139"/>
        <end position="156"/>
    </location>
</feature>
<evidence type="ECO:0000256" key="1">
    <source>
        <dbReference type="ARBA" id="ARBA00004651"/>
    </source>
</evidence>
<dbReference type="Proteomes" id="UP000635606">
    <property type="component" value="Unassembled WGS sequence"/>
</dbReference>
<evidence type="ECO:0000256" key="7">
    <source>
        <dbReference type="SAM" id="Phobius"/>
    </source>
</evidence>
<organism evidence="9 10">
    <name type="scientific">Virgisporangium ochraceum</name>
    <dbReference type="NCBI Taxonomy" id="65505"/>
    <lineage>
        <taxon>Bacteria</taxon>
        <taxon>Bacillati</taxon>
        <taxon>Actinomycetota</taxon>
        <taxon>Actinomycetes</taxon>
        <taxon>Micromonosporales</taxon>
        <taxon>Micromonosporaceae</taxon>
        <taxon>Virgisporangium</taxon>
    </lineage>
</organism>
<comment type="similarity">
    <text evidence="2">Belongs to the EccD/Snm4 family.</text>
</comment>
<feature type="transmembrane region" description="Helical" evidence="7">
    <location>
        <begin position="219"/>
        <end position="239"/>
    </location>
</feature>
<protein>
    <recommendedName>
        <fullName evidence="8">EccD-like transmembrane domain-containing protein</fullName>
    </recommendedName>
</protein>
<evidence type="ECO:0000256" key="4">
    <source>
        <dbReference type="ARBA" id="ARBA00022692"/>
    </source>
</evidence>
<feature type="transmembrane region" description="Helical" evidence="7">
    <location>
        <begin position="190"/>
        <end position="212"/>
    </location>
</feature>
<keyword evidence="5 7" id="KW-1133">Transmembrane helix</keyword>
<evidence type="ECO:0000313" key="10">
    <source>
        <dbReference type="Proteomes" id="UP000635606"/>
    </source>
</evidence>
<dbReference type="EMBL" id="BOPH01000142">
    <property type="protein sequence ID" value="GIJ74669.1"/>
    <property type="molecule type" value="Genomic_DNA"/>
</dbReference>
<dbReference type="AlphaFoldDB" id="A0A8J4A2I9"/>
<feature type="transmembrane region" description="Helical" evidence="7">
    <location>
        <begin position="382"/>
        <end position="400"/>
    </location>
</feature>
<evidence type="ECO:0000259" key="8">
    <source>
        <dbReference type="Pfam" id="PF19053"/>
    </source>
</evidence>
<evidence type="ECO:0000256" key="6">
    <source>
        <dbReference type="ARBA" id="ARBA00023136"/>
    </source>
</evidence>
<feature type="domain" description="EccD-like transmembrane" evidence="8">
    <location>
        <begin position="113"/>
        <end position="441"/>
    </location>
</feature>
<comment type="subcellular location">
    <subcellularLocation>
        <location evidence="1">Cell membrane</location>
        <topology evidence="1">Multi-pass membrane protein</topology>
    </subcellularLocation>
</comment>
<dbReference type="PIRSF" id="PIRSF017804">
    <property type="entry name" value="Secretion_EccD1"/>
    <property type="match status" value="1"/>
</dbReference>
<dbReference type="GO" id="GO:0005886">
    <property type="term" value="C:plasma membrane"/>
    <property type="evidence" value="ECO:0007669"/>
    <property type="project" value="UniProtKB-SubCell"/>
</dbReference>
<comment type="caution">
    <text evidence="9">The sequence shown here is derived from an EMBL/GenBank/DDBJ whole genome shotgun (WGS) entry which is preliminary data.</text>
</comment>
<sequence>MLTRITVASAQRRVDVVLPDEVPVAELLPDLVHRAGAGLADQGQQHGGWALHRFGGSRLAATDSMATAGVADGEVLHLVPARTDWPEPEYDDVVDAIASGARGLGARWSGAATRVAAVAAAGIVLLVGLLGATFTRDRWSALALAAVLLAAGVLATRAYAEPLVGAALAAYALPTAFLGGWHLLQPGADAASRMLVATTALALWSAAAAVGAPGAGSSMFVAGTAAGLLGAAGASAAYVTGTARSAAIVLVVVVGGVAAAPSLAVRLGRLPLPVVTPPPDAADASALVQPPDHRRIRAAVARADAMLTGLVTGLAATAAVAGWALGPAGVAGLLLTLAAGLALLLRSRLLVTVRQRAPLLAGGAVLLVLPVASGTWSLGRLAVPALAVAVVGLAAAGVRYSRRSPSPYLGRAADIVDTLCLAALVPLAAGVLDLYTMMRALSG</sequence>
<gene>
    <name evidence="9" type="ORF">Voc01_095860</name>
</gene>
<feature type="transmembrane region" description="Helical" evidence="7">
    <location>
        <begin position="328"/>
        <end position="345"/>
    </location>
</feature>
<keyword evidence="6 7" id="KW-0472">Membrane</keyword>
<proteinExistence type="inferred from homology"/>
<dbReference type="Pfam" id="PF08817">
    <property type="entry name" value="YukD"/>
    <property type="match status" value="1"/>
</dbReference>
<feature type="transmembrane region" description="Helical" evidence="7">
    <location>
        <begin position="163"/>
        <end position="184"/>
    </location>
</feature>
<dbReference type="InterPro" id="IPR044049">
    <property type="entry name" value="EccD_transm"/>
</dbReference>
<dbReference type="InterPro" id="IPR006707">
    <property type="entry name" value="T7SS_EccD"/>
</dbReference>
<evidence type="ECO:0000256" key="2">
    <source>
        <dbReference type="ARBA" id="ARBA00006162"/>
    </source>
</evidence>
<dbReference type="Gene3D" id="3.10.20.90">
    <property type="entry name" value="Phosphatidylinositol 3-kinase Catalytic Subunit, Chain A, domain 1"/>
    <property type="match status" value="1"/>
</dbReference>
<feature type="transmembrane region" description="Helical" evidence="7">
    <location>
        <begin position="412"/>
        <end position="432"/>
    </location>
</feature>
<dbReference type="InterPro" id="IPR024962">
    <property type="entry name" value="YukD-like"/>
</dbReference>
<reference evidence="9" key="1">
    <citation type="submission" date="2021-01" db="EMBL/GenBank/DDBJ databases">
        <title>Whole genome shotgun sequence of Virgisporangium ochraceum NBRC 16418.</title>
        <authorList>
            <person name="Komaki H."/>
            <person name="Tamura T."/>
        </authorList>
    </citation>
    <scope>NUCLEOTIDE SEQUENCE</scope>
    <source>
        <strain evidence="9">NBRC 16418</strain>
    </source>
</reference>
<name>A0A8J4A2I9_9ACTN</name>
<dbReference type="NCBIfam" id="TIGR03920">
    <property type="entry name" value="T7SS_EccD"/>
    <property type="match status" value="1"/>
</dbReference>
<dbReference type="RefSeq" id="WP_203934459.1">
    <property type="nucleotide sequence ID" value="NZ_BOPH01000142.1"/>
</dbReference>
<evidence type="ECO:0000313" key="9">
    <source>
        <dbReference type="EMBL" id="GIJ74669.1"/>
    </source>
</evidence>
<feature type="transmembrane region" description="Helical" evidence="7">
    <location>
        <begin position="111"/>
        <end position="133"/>
    </location>
</feature>
<keyword evidence="3" id="KW-1003">Cell membrane</keyword>
<accession>A0A8J4A2I9</accession>
<feature type="transmembrane region" description="Helical" evidence="7">
    <location>
        <begin position="245"/>
        <end position="265"/>
    </location>
</feature>
<dbReference type="Pfam" id="PF19053">
    <property type="entry name" value="EccD"/>
    <property type="match status" value="1"/>
</dbReference>
<keyword evidence="4 7" id="KW-0812">Transmembrane</keyword>